<dbReference type="InterPro" id="IPR005467">
    <property type="entry name" value="His_kinase_dom"/>
</dbReference>
<evidence type="ECO:0000313" key="12">
    <source>
        <dbReference type="EMBL" id="TWO70087.1"/>
    </source>
</evidence>
<evidence type="ECO:0000256" key="5">
    <source>
        <dbReference type="ARBA" id="ARBA00022679"/>
    </source>
</evidence>
<feature type="domain" description="PAS" evidence="10">
    <location>
        <begin position="501"/>
        <end position="557"/>
    </location>
</feature>
<feature type="domain" description="PAC" evidence="11">
    <location>
        <begin position="101"/>
        <end position="153"/>
    </location>
</feature>
<dbReference type="PROSITE" id="PS50109">
    <property type="entry name" value="HIS_KIN"/>
    <property type="match status" value="1"/>
</dbReference>
<dbReference type="InterPro" id="IPR003018">
    <property type="entry name" value="GAF"/>
</dbReference>
<dbReference type="PROSITE" id="PS50113">
    <property type="entry name" value="PAC"/>
    <property type="match status" value="1"/>
</dbReference>
<dbReference type="SUPFAM" id="SSF47384">
    <property type="entry name" value="Homodimeric domain of signal transducing histidine kinase"/>
    <property type="match status" value="1"/>
</dbReference>
<dbReference type="CDD" id="cd16922">
    <property type="entry name" value="HATPase_EvgS-ArcB-TorS-like"/>
    <property type="match status" value="1"/>
</dbReference>
<dbReference type="SUPFAM" id="SSF55874">
    <property type="entry name" value="ATPase domain of HSP90 chaperone/DNA topoisomerase II/histidine kinase"/>
    <property type="match status" value="1"/>
</dbReference>
<dbReference type="GO" id="GO:0000155">
    <property type="term" value="F:phosphorelay sensor kinase activity"/>
    <property type="evidence" value="ECO:0007669"/>
    <property type="project" value="InterPro"/>
</dbReference>
<dbReference type="InterPro" id="IPR003594">
    <property type="entry name" value="HATPase_dom"/>
</dbReference>
<dbReference type="InterPro" id="IPR036890">
    <property type="entry name" value="HATPase_C_sf"/>
</dbReference>
<dbReference type="SUPFAM" id="SSF52172">
    <property type="entry name" value="CheY-like"/>
    <property type="match status" value="1"/>
</dbReference>
<name>A0A562ZNV7_9BURK</name>
<dbReference type="CDD" id="cd17580">
    <property type="entry name" value="REC_2_DhkD-like"/>
    <property type="match status" value="1"/>
</dbReference>
<dbReference type="InterPro" id="IPR029016">
    <property type="entry name" value="GAF-like_dom_sf"/>
</dbReference>
<dbReference type="RefSeq" id="WP_145894283.1">
    <property type="nucleotide sequence ID" value="NZ_VOBQ01000013.1"/>
</dbReference>
<keyword evidence="13" id="KW-1185">Reference proteome</keyword>
<dbReference type="SUPFAM" id="SSF55781">
    <property type="entry name" value="GAF domain-like"/>
    <property type="match status" value="2"/>
</dbReference>
<evidence type="ECO:0000259" key="9">
    <source>
        <dbReference type="PROSITE" id="PS50110"/>
    </source>
</evidence>
<feature type="domain" description="Response regulatory" evidence="9">
    <location>
        <begin position="1010"/>
        <end position="1126"/>
    </location>
</feature>
<dbReference type="Gene3D" id="1.10.287.130">
    <property type="match status" value="1"/>
</dbReference>
<dbReference type="PANTHER" id="PTHR43547:SF2">
    <property type="entry name" value="HYBRID SIGNAL TRANSDUCTION HISTIDINE KINASE C"/>
    <property type="match status" value="1"/>
</dbReference>
<dbReference type="GO" id="GO:0005886">
    <property type="term" value="C:plasma membrane"/>
    <property type="evidence" value="ECO:0007669"/>
    <property type="project" value="UniProtKB-SubCell"/>
</dbReference>
<protein>
    <recommendedName>
        <fullName evidence="3">histidine kinase</fullName>
        <ecNumber evidence="3">2.7.13.3</ecNumber>
    </recommendedName>
</protein>
<dbReference type="Gene3D" id="2.10.70.100">
    <property type="match status" value="1"/>
</dbReference>
<evidence type="ECO:0000256" key="2">
    <source>
        <dbReference type="ARBA" id="ARBA00004429"/>
    </source>
</evidence>
<dbReference type="InterPro" id="IPR011006">
    <property type="entry name" value="CheY-like_superfamily"/>
</dbReference>
<dbReference type="PRINTS" id="PR00344">
    <property type="entry name" value="BCTRLSENSOR"/>
</dbReference>
<dbReference type="SMART" id="SM00065">
    <property type="entry name" value="GAF"/>
    <property type="match status" value="2"/>
</dbReference>
<dbReference type="EMBL" id="VOBQ01000013">
    <property type="protein sequence ID" value="TWO70087.1"/>
    <property type="molecule type" value="Genomic_DNA"/>
</dbReference>
<comment type="caution">
    <text evidence="12">The sequence shown here is derived from an EMBL/GenBank/DDBJ whole genome shotgun (WGS) entry which is preliminary data.</text>
</comment>
<feature type="domain" description="Histidine kinase" evidence="8">
    <location>
        <begin position="772"/>
        <end position="990"/>
    </location>
</feature>
<gene>
    <name evidence="12" type="ORF">FN976_17270</name>
</gene>
<dbReference type="InterPro" id="IPR000700">
    <property type="entry name" value="PAS-assoc_C"/>
</dbReference>
<evidence type="ECO:0000313" key="13">
    <source>
        <dbReference type="Proteomes" id="UP000318199"/>
    </source>
</evidence>
<evidence type="ECO:0000256" key="3">
    <source>
        <dbReference type="ARBA" id="ARBA00012438"/>
    </source>
</evidence>
<reference evidence="12 13" key="1">
    <citation type="submission" date="2019-07" db="EMBL/GenBank/DDBJ databases">
        <title>Caenimonas sedimenti sp. nov., isolated from activated sludge.</title>
        <authorList>
            <person name="Xu J."/>
        </authorList>
    </citation>
    <scope>NUCLEOTIDE SEQUENCE [LARGE SCALE GENOMIC DNA]</scope>
    <source>
        <strain evidence="12 13">HX-9-20</strain>
    </source>
</reference>
<dbReference type="NCBIfam" id="TIGR00229">
    <property type="entry name" value="sensory_box"/>
    <property type="match status" value="1"/>
</dbReference>
<evidence type="ECO:0000259" key="10">
    <source>
        <dbReference type="PROSITE" id="PS50112"/>
    </source>
</evidence>
<dbReference type="SMART" id="SM00091">
    <property type="entry name" value="PAS"/>
    <property type="match status" value="3"/>
</dbReference>
<dbReference type="SMART" id="SM00388">
    <property type="entry name" value="HisKA"/>
    <property type="match status" value="1"/>
</dbReference>
<comment type="catalytic activity">
    <reaction evidence="1">
        <text>ATP + protein L-histidine = ADP + protein N-phospho-L-histidine.</text>
        <dbReference type="EC" id="2.7.13.3"/>
    </reaction>
</comment>
<dbReference type="SUPFAM" id="SSF55785">
    <property type="entry name" value="PYP-like sensor domain (PAS domain)"/>
    <property type="match status" value="3"/>
</dbReference>
<dbReference type="Pfam" id="PF00072">
    <property type="entry name" value="Response_reg"/>
    <property type="match status" value="1"/>
</dbReference>
<dbReference type="InterPro" id="IPR013655">
    <property type="entry name" value="PAS_fold_3"/>
</dbReference>
<dbReference type="PANTHER" id="PTHR43547">
    <property type="entry name" value="TWO-COMPONENT HISTIDINE KINASE"/>
    <property type="match status" value="1"/>
</dbReference>
<dbReference type="Pfam" id="PF00512">
    <property type="entry name" value="HisKA"/>
    <property type="match status" value="1"/>
</dbReference>
<dbReference type="InterPro" id="IPR001789">
    <property type="entry name" value="Sig_transdc_resp-reg_receiver"/>
</dbReference>
<keyword evidence="5" id="KW-0808">Transferase</keyword>
<dbReference type="Pfam" id="PF08447">
    <property type="entry name" value="PAS_3"/>
    <property type="match status" value="1"/>
</dbReference>
<evidence type="ECO:0000259" key="8">
    <source>
        <dbReference type="PROSITE" id="PS50109"/>
    </source>
</evidence>
<feature type="modified residue" description="4-aspartylphosphate" evidence="7">
    <location>
        <position position="1059"/>
    </location>
</feature>
<dbReference type="SMART" id="SM00387">
    <property type="entry name" value="HATPase_c"/>
    <property type="match status" value="1"/>
</dbReference>
<dbReference type="Gene3D" id="3.30.450.40">
    <property type="match status" value="2"/>
</dbReference>
<dbReference type="InterPro" id="IPR000014">
    <property type="entry name" value="PAS"/>
</dbReference>
<dbReference type="Gene3D" id="3.30.565.10">
    <property type="entry name" value="Histidine kinase-like ATPase, C-terminal domain"/>
    <property type="match status" value="1"/>
</dbReference>
<dbReference type="InterPro" id="IPR013656">
    <property type="entry name" value="PAS_4"/>
</dbReference>
<dbReference type="InterPro" id="IPR004358">
    <property type="entry name" value="Sig_transdc_His_kin-like_C"/>
</dbReference>
<dbReference type="Pfam" id="PF02518">
    <property type="entry name" value="HATPase_c"/>
    <property type="match status" value="1"/>
</dbReference>
<dbReference type="InterPro" id="IPR036097">
    <property type="entry name" value="HisK_dim/P_sf"/>
</dbReference>
<dbReference type="OrthoDB" id="9146564at2"/>
<dbReference type="PROSITE" id="PS50110">
    <property type="entry name" value="RESPONSE_REGULATORY"/>
    <property type="match status" value="1"/>
</dbReference>
<dbReference type="Proteomes" id="UP000318199">
    <property type="component" value="Unassembled WGS sequence"/>
</dbReference>
<evidence type="ECO:0000259" key="11">
    <source>
        <dbReference type="PROSITE" id="PS50113"/>
    </source>
</evidence>
<dbReference type="Pfam" id="PF08448">
    <property type="entry name" value="PAS_4"/>
    <property type="match status" value="2"/>
</dbReference>
<keyword evidence="4 7" id="KW-0597">Phosphoprotein</keyword>
<dbReference type="Gene3D" id="3.30.450.20">
    <property type="entry name" value="PAS domain"/>
    <property type="match status" value="3"/>
</dbReference>
<evidence type="ECO:0000256" key="7">
    <source>
        <dbReference type="PROSITE-ProRule" id="PRU00169"/>
    </source>
</evidence>
<evidence type="ECO:0000256" key="4">
    <source>
        <dbReference type="ARBA" id="ARBA00022553"/>
    </source>
</evidence>
<dbReference type="EC" id="2.7.13.3" evidence="3"/>
<evidence type="ECO:0000256" key="1">
    <source>
        <dbReference type="ARBA" id="ARBA00000085"/>
    </source>
</evidence>
<accession>A0A562ZNV7</accession>
<dbReference type="InterPro" id="IPR035965">
    <property type="entry name" value="PAS-like_dom_sf"/>
</dbReference>
<proteinExistence type="predicted"/>
<dbReference type="Pfam" id="PF01590">
    <property type="entry name" value="GAF"/>
    <property type="match status" value="1"/>
</dbReference>
<comment type="subcellular location">
    <subcellularLocation>
        <location evidence="2">Cell inner membrane</location>
        <topology evidence="2">Multi-pass membrane protein</topology>
    </subcellularLocation>
</comment>
<dbReference type="CDD" id="cd00082">
    <property type="entry name" value="HisKA"/>
    <property type="match status" value="1"/>
</dbReference>
<dbReference type="PROSITE" id="PS50112">
    <property type="entry name" value="PAS"/>
    <property type="match status" value="1"/>
</dbReference>
<dbReference type="SMART" id="SM00448">
    <property type="entry name" value="REC"/>
    <property type="match status" value="1"/>
</dbReference>
<dbReference type="Gene3D" id="3.40.50.2300">
    <property type="match status" value="1"/>
</dbReference>
<dbReference type="FunFam" id="3.30.565.10:FF:000006">
    <property type="entry name" value="Sensor histidine kinase WalK"/>
    <property type="match status" value="1"/>
</dbReference>
<organism evidence="12 13">
    <name type="scientific">Caenimonas sedimenti</name>
    <dbReference type="NCBI Taxonomy" id="2596921"/>
    <lineage>
        <taxon>Bacteria</taxon>
        <taxon>Pseudomonadati</taxon>
        <taxon>Pseudomonadota</taxon>
        <taxon>Betaproteobacteria</taxon>
        <taxon>Burkholderiales</taxon>
        <taxon>Comamonadaceae</taxon>
        <taxon>Caenimonas</taxon>
    </lineage>
</organism>
<dbReference type="CDD" id="cd00130">
    <property type="entry name" value="PAS"/>
    <property type="match status" value="1"/>
</dbReference>
<dbReference type="AlphaFoldDB" id="A0A562ZNV7"/>
<dbReference type="InterPro" id="IPR003661">
    <property type="entry name" value="HisK_dim/P_dom"/>
</dbReference>
<dbReference type="Pfam" id="PF13185">
    <property type="entry name" value="GAF_2"/>
    <property type="match status" value="1"/>
</dbReference>
<evidence type="ECO:0000256" key="6">
    <source>
        <dbReference type="ARBA" id="ARBA00022777"/>
    </source>
</evidence>
<sequence length="1128" mass="124769">MSDSGPPDLLAAWPGAGVSTQGFTANDVSHARLQAALTAGSAAAWHSNLQTRERWWAPAMFALHGLREGTDAPADYLSLVHPPDRPIVQQAFATSIATGSHKVQYRVVWPDGSVHWLEGIGRTTFDASGKPAEITGVCTLVDERKQEEADLRFMAQVSAELARSVDYEETLRRVAAMAVPHFADWCAVDMLDDAGNLRRLAVAHIDPQKVALAQELHRRWPPERNAPVGAWNVVRTGRPELLESIPDDLLELSARDEEHLRNARSLGLHSYMGVPLIGARGVLGVVTFVSAESARVYSQRDLELAGDLAARAAVAIQNSELVRALRASEARQSFLLRLTDELRRGGSTDAILEQVSRMLGNHFGVGRVGYGHVDEQLDVIDYDVCWTANGVPPLLGRFPASAFGPQVIARLRAGDTIAIENVREDALTNEATTVRTSHEVDTRAILVVPLFKAGRLRTIVYLNQREARRWSPVEIGLMNEVAERTRELIERGRAEEALRASESRWRGLFEQMAEGFFVAEAIRDPLGVMHDFVFLQVNPAFERLTGISPAEAVGKTLTQAIPGAPRDLVETYARVLATGEPAEFELHVPALNNRWYEARAQRIGAERFSVLFLEVTERKHAQRQLAHAAQRYRTLFQSIDEGFCILEVLFDGQGRPCDYRFIEANPAFERQSGLAGAVGRTIREVVPDIEEAYIETYARVAMTGEPIRFQSHSKSMGRWFDTFALRIGDQHLQQVALLFTDITDRKRAQDALAQREAQLREVDTRKDEFLATLAHELRNPLAPVRNAVEILKRDPEQPDRVRWATGLLDRQATALSRLIDDLMDVSRINRGRIELRPEALSIREVLADAIESVRPAADASRHELVAHLPDASLTVEADRTRLTQAFVNLLNNAVKYTEDGGRIDVSVKREQNEALVRFADTGIGIAADHLEKVFEMFSQAESALSRSRGGLGIGLSLTQRLIQMHGGTISASSPGPGQGSEFEVRLPLSAGPIPPVQGLAGVQPRQRTLRVLVADDNTDAASTMGMLLEMLGHHVKLVFDGRTAVRETPAFDPELVILDIGMPHLNGYEAARQIRAQPGGPQRMMVALTGWGQQQDLLRSRDAGFDRHVVKPIEVDALRNLLSSIPLR</sequence>
<keyword evidence="6" id="KW-0418">Kinase</keyword>